<dbReference type="SUPFAM" id="SSF47616">
    <property type="entry name" value="GST C-terminal domain-like"/>
    <property type="match status" value="1"/>
</dbReference>
<feature type="domain" description="GST N-terminal" evidence="6">
    <location>
        <begin position="1"/>
        <end position="82"/>
    </location>
</feature>
<dbReference type="GO" id="GO:0004364">
    <property type="term" value="F:glutathione transferase activity"/>
    <property type="evidence" value="ECO:0007669"/>
    <property type="project" value="UniProtKB-EC"/>
</dbReference>
<accession>A0A9P9FX35</accession>
<dbReference type="InterPro" id="IPR004045">
    <property type="entry name" value="Glutathione_S-Trfase_N"/>
</dbReference>
<dbReference type="GO" id="GO:0043295">
    <property type="term" value="F:glutathione binding"/>
    <property type="evidence" value="ECO:0007669"/>
    <property type="project" value="TreeGrafter"/>
</dbReference>
<evidence type="ECO:0000259" key="7">
    <source>
        <dbReference type="PROSITE" id="PS50405"/>
    </source>
</evidence>
<evidence type="ECO:0000256" key="1">
    <source>
        <dbReference type="ARBA" id="ARBA00007409"/>
    </source>
</evidence>
<dbReference type="SUPFAM" id="SSF52833">
    <property type="entry name" value="Thioredoxin-like"/>
    <property type="match status" value="1"/>
</dbReference>
<dbReference type="CDD" id="cd03053">
    <property type="entry name" value="GST_N_Phi"/>
    <property type="match status" value="1"/>
</dbReference>
<dbReference type="OrthoDB" id="249703at2759"/>
<sequence length="212" mass="24032">MTLKLYGHPDSLCTRRVLLVLTEKDIDYESITMNFMAGEQKQPPYQEIMPFGQIPALEDGSLRLYESRAISRYLASKYRGQGNDLLPAADDVEGWALFEQFASVEYSQVFDIALQVLFLKLFNPAMGIPSDEITTKSSVTKLHAKLDVLEKILATQDYLGGAEFTIVDAFYMPAVHMLHQVGEGPAFEQRQNISSWWNRVSSRESWKKVNGN</sequence>
<evidence type="ECO:0000256" key="2">
    <source>
        <dbReference type="ARBA" id="ARBA00012452"/>
    </source>
</evidence>
<keyword evidence="9" id="KW-1185">Reference proteome</keyword>
<dbReference type="InterPro" id="IPR036249">
    <property type="entry name" value="Thioredoxin-like_sf"/>
</dbReference>
<comment type="caution">
    <text evidence="8">The sequence shown here is derived from an EMBL/GenBank/DDBJ whole genome shotgun (WGS) entry which is preliminary data.</text>
</comment>
<name>A0A9P9FX35_FUSRE</name>
<evidence type="ECO:0000313" key="9">
    <source>
        <dbReference type="Proteomes" id="UP000720189"/>
    </source>
</evidence>
<comment type="similarity">
    <text evidence="1 5">Belongs to the GST superfamily.</text>
</comment>
<reference evidence="8" key="1">
    <citation type="journal article" date="2021" name="Nat. Commun.">
        <title>Genetic determinants of endophytism in the Arabidopsis root mycobiome.</title>
        <authorList>
            <person name="Mesny F."/>
            <person name="Miyauchi S."/>
            <person name="Thiergart T."/>
            <person name="Pickel B."/>
            <person name="Atanasova L."/>
            <person name="Karlsson M."/>
            <person name="Huettel B."/>
            <person name="Barry K.W."/>
            <person name="Haridas S."/>
            <person name="Chen C."/>
            <person name="Bauer D."/>
            <person name="Andreopoulos W."/>
            <person name="Pangilinan J."/>
            <person name="LaButti K."/>
            <person name="Riley R."/>
            <person name="Lipzen A."/>
            <person name="Clum A."/>
            <person name="Drula E."/>
            <person name="Henrissat B."/>
            <person name="Kohler A."/>
            <person name="Grigoriev I.V."/>
            <person name="Martin F.M."/>
            <person name="Hacquard S."/>
        </authorList>
    </citation>
    <scope>NUCLEOTIDE SEQUENCE</scope>
    <source>
        <strain evidence="8">MPI-CAGE-AT-0023</strain>
    </source>
</reference>
<dbReference type="PROSITE" id="PS50404">
    <property type="entry name" value="GST_NTER"/>
    <property type="match status" value="1"/>
</dbReference>
<dbReference type="PROSITE" id="PS50405">
    <property type="entry name" value="GST_CTER"/>
    <property type="match status" value="1"/>
</dbReference>
<dbReference type="InterPro" id="IPR010987">
    <property type="entry name" value="Glutathione-S-Trfase_C-like"/>
</dbReference>
<dbReference type="FunFam" id="3.40.30.10:FF:000016">
    <property type="entry name" value="Glutathione S-transferase F2"/>
    <property type="match status" value="1"/>
</dbReference>
<dbReference type="Pfam" id="PF02798">
    <property type="entry name" value="GST_N"/>
    <property type="match status" value="1"/>
</dbReference>
<dbReference type="Gene3D" id="1.20.1050.10">
    <property type="match status" value="1"/>
</dbReference>
<dbReference type="RefSeq" id="XP_046041625.1">
    <property type="nucleotide sequence ID" value="XM_046190947.1"/>
</dbReference>
<dbReference type="PANTHER" id="PTHR43900">
    <property type="entry name" value="GLUTATHIONE S-TRANSFERASE RHO"/>
    <property type="match status" value="1"/>
</dbReference>
<evidence type="ECO:0000256" key="4">
    <source>
        <dbReference type="ARBA" id="ARBA00047960"/>
    </source>
</evidence>
<evidence type="ECO:0000256" key="5">
    <source>
        <dbReference type="RuleBase" id="RU003494"/>
    </source>
</evidence>
<dbReference type="Gene3D" id="3.40.30.10">
    <property type="entry name" value="Glutaredoxin"/>
    <property type="match status" value="1"/>
</dbReference>
<dbReference type="GO" id="GO:0006749">
    <property type="term" value="P:glutathione metabolic process"/>
    <property type="evidence" value="ECO:0007669"/>
    <property type="project" value="TreeGrafter"/>
</dbReference>
<dbReference type="EMBL" id="JAGMUX010000031">
    <property type="protein sequence ID" value="KAH7210854.1"/>
    <property type="molecule type" value="Genomic_DNA"/>
</dbReference>
<dbReference type="EC" id="2.5.1.18" evidence="2"/>
<dbReference type="PANTHER" id="PTHR43900:SF3">
    <property type="entry name" value="GLUTATHIONE S-TRANSFERASE RHO"/>
    <property type="match status" value="1"/>
</dbReference>
<dbReference type="InterPro" id="IPR004046">
    <property type="entry name" value="GST_C"/>
</dbReference>
<evidence type="ECO:0000259" key="6">
    <source>
        <dbReference type="PROSITE" id="PS50404"/>
    </source>
</evidence>
<dbReference type="GO" id="GO:0005737">
    <property type="term" value="C:cytoplasm"/>
    <property type="evidence" value="ECO:0007669"/>
    <property type="project" value="TreeGrafter"/>
</dbReference>
<dbReference type="SFLD" id="SFLDS00019">
    <property type="entry name" value="Glutathione_Transferase_(cytos"/>
    <property type="match status" value="1"/>
</dbReference>
<dbReference type="GeneID" id="70220901"/>
<evidence type="ECO:0000313" key="8">
    <source>
        <dbReference type="EMBL" id="KAH7210854.1"/>
    </source>
</evidence>
<protein>
    <recommendedName>
        <fullName evidence="2">glutathione transferase</fullName>
        <ecNumber evidence="2">2.5.1.18</ecNumber>
    </recommendedName>
</protein>
<dbReference type="InterPro" id="IPR040079">
    <property type="entry name" value="Glutathione_S-Trfase"/>
</dbReference>
<dbReference type="Pfam" id="PF00043">
    <property type="entry name" value="GST_C"/>
    <property type="match status" value="1"/>
</dbReference>
<dbReference type="AlphaFoldDB" id="A0A9P9FX35"/>
<dbReference type="Proteomes" id="UP000720189">
    <property type="component" value="Unassembled WGS sequence"/>
</dbReference>
<dbReference type="SFLD" id="SFLDG00358">
    <property type="entry name" value="Main_(cytGST)"/>
    <property type="match status" value="1"/>
</dbReference>
<organism evidence="8 9">
    <name type="scientific">Fusarium redolens</name>
    <dbReference type="NCBI Taxonomy" id="48865"/>
    <lineage>
        <taxon>Eukaryota</taxon>
        <taxon>Fungi</taxon>
        <taxon>Dikarya</taxon>
        <taxon>Ascomycota</taxon>
        <taxon>Pezizomycotina</taxon>
        <taxon>Sordariomycetes</taxon>
        <taxon>Hypocreomycetidae</taxon>
        <taxon>Hypocreales</taxon>
        <taxon>Nectriaceae</taxon>
        <taxon>Fusarium</taxon>
        <taxon>Fusarium redolens species complex</taxon>
    </lineage>
</organism>
<comment type="catalytic activity">
    <reaction evidence="4">
        <text>RX + glutathione = an S-substituted glutathione + a halide anion + H(+)</text>
        <dbReference type="Rhea" id="RHEA:16437"/>
        <dbReference type="ChEBI" id="CHEBI:15378"/>
        <dbReference type="ChEBI" id="CHEBI:16042"/>
        <dbReference type="ChEBI" id="CHEBI:17792"/>
        <dbReference type="ChEBI" id="CHEBI:57925"/>
        <dbReference type="ChEBI" id="CHEBI:90779"/>
        <dbReference type="EC" id="2.5.1.18"/>
    </reaction>
</comment>
<gene>
    <name evidence="8" type="ORF">BKA55DRAFT_546691</name>
</gene>
<feature type="domain" description="GST C-terminal" evidence="7">
    <location>
        <begin position="91"/>
        <end position="212"/>
    </location>
</feature>
<proteinExistence type="inferred from homology"/>
<evidence type="ECO:0000256" key="3">
    <source>
        <dbReference type="ARBA" id="ARBA00022679"/>
    </source>
</evidence>
<keyword evidence="3" id="KW-0808">Transferase</keyword>
<dbReference type="InterPro" id="IPR036282">
    <property type="entry name" value="Glutathione-S-Trfase_C_sf"/>
</dbReference>